<dbReference type="RefSeq" id="WP_009531975.1">
    <property type="nucleotide sequence ID" value="NZ_CAUOLT010000051.1"/>
</dbReference>
<evidence type="ECO:0000256" key="5">
    <source>
        <dbReference type="ARBA" id="ARBA00022781"/>
    </source>
</evidence>
<comment type="subcellular location">
    <subcellularLocation>
        <location evidence="10">Cell membrane</location>
        <topology evidence="10">Peripheral membrane protein</topology>
    </subcellularLocation>
    <subcellularLocation>
        <location evidence="2">Membrane</location>
        <topology evidence="2">Peripheral membrane protein</topology>
    </subcellularLocation>
</comment>
<dbReference type="AlphaFoldDB" id="A0AA37DGZ1"/>
<gene>
    <name evidence="10" type="primary">atpG</name>
    <name evidence="11" type="ORF">HMPREF9623_00140</name>
</gene>
<dbReference type="Gene3D" id="3.40.1380.10">
    <property type="match status" value="1"/>
</dbReference>
<keyword evidence="5 10" id="KW-0375">Hydrogen ion transport</keyword>
<dbReference type="GO" id="GO:0042777">
    <property type="term" value="P:proton motive force-driven plasma membrane ATP synthesis"/>
    <property type="evidence" value="ECO:0007669"/>
    <property type="project" value="UniProtKB-UniRule"/>
</dbReference>
<keyword evidence="6 10" id="KW-0406">Ion transport</keyword>
<comment type="subunit">
    <text evidence="10">F-type ATPases have 2 components, CF(1) - the catalytic core - and CF(0) - the membrane proton channel. CF(1) has five subunits: alpha(3), beta(3), gamma(1), delta(1), epsilon(1). CF(0) has three main subunits: a, b and c.</text>
</comment>
<organism evidence="11 12">
    <name type="scientific">Stomatobaculum longum</name>
    <dbReference type="NCBI Taxonomy" id="796942"/>
    <lineage>
        <taxon>Bacteria</taxon>
        <taxon>Bacillati</taxon>
        <taxon>Bacillota</taxon>
        <taxon>Clostridia</taxon>
        <taxon>Lachnospirales</taxon>
        <taxon>Lachnospiraceae</taxon>
        <taxon>Stomatobaculum</taxon>
    </lineage>
</organism>
<dbReference type="GO" id="GO:0005886">
    <property type="term" value="C:plasma membrane"/>
    <property type="evidence" value="ECO:0007669"/>
    <property type="project" value="UniProtKB-SubCell"/>
</dbReference>
<keyword evidence="9 10" id="KW-0066">ATP synthesis</keyword>
<evidence type="ECO:0000256" key="6">
    <source>
        <dbReference type="ARBA" id="ARBA00023065"/>
    </source>
</evidence>
<comment type="similarity">
    <text evidence="3 10">Belongs to the ATPase gamma chain family.</text>
</comment>
<dbReference type="PANTHER" id="PTHR11693:SF22">
    <property type="entry name" value="ATP SYNTHASE SUBUNIT GAMMA, MITOCHONDRIAL"/>
    <property type="match status" value="1"/>
</dbReference>
<protein>
    <recommendedName>
        <fullName evidence="10">ATP synthase gamma chain</fullName>
    </recommendedName>
    <alternativeName>
        <fullName evidence="10">ATP synthase F1 sector gamma subunit</fullName>
    </alternativeName>
    <alternativeName>
        <fullName evidence="10">F-ATPase gamma subunit</fullName>
    </alternativeName>
</protein>
<dbReference type="PRINTS" id="PR00126">
    <property type="entry name" value="ATPASEGAMMA"/>
</dbReference>
<dbReference type="InterPro" id="IPR035968">
    <property type="entry name" value="ATP_synth_F1_ATPase_gsu"/>
</dbReference>
<dbReference type="CDD" id="cd12151">
    <property type="entry name" value="F1-ATPase_gamma"/>
    <property type="match status" value="1"/>
</dbReference>
<proteinExistence type="inferred from homology"/>
<evidence type="ECO:0000256" key="1">
    <source>
        <dbReference type="ARBA" id="ARBA00003456"/>
    </source>
</evidence>
<sequence length="296" mass="32835">MAAANMKSVKLRIKSIQNTMQITKAMELVASSKLRRAKEKAEASAPYFSALRQTLINIAAENTDYTSVYARKNQSHRHCYVLIAGDRGMAGGYNANLFRAFETESREKEFAVLPLGRKARDYVAQKRLECLESEKMMVASIRVSDCYAVARRLCALFRTGEFGHISLFYTDFVSLMKQEPGSSSLLPLVDFKNEDCAICGKEGEEKKRAQNLILYEPSAEEVYDAIVPEYLAGLLYSAVASSLASEYAARRTAMEAATDNAGEMIDKLSLYYNRARQASITQEITEIVSGAEGSNG</sequence>
<dbReference type="NCBIfam" id="TIGR01146">
    <property type="entry name" value="ATPsyn_F1gamma"/>
    <property type="match status" value="1"/>
</dbReference>
<keyword evidence="10" id="KW-1003">Cell membrane</keyword>
<dbReference type="Pfam" id="PF00231">
    <property type="entry name" value="ATP-synt"/>
    <property type="match status" value="1"/>
</dbReference>
<evidence type="ECO:0000256" key="3">
    <source>
        <dbReference type="ARBA" id="ARBA00007681"/>
    </source>
</evidence>
<evidence type="ECO:0000313" key="12">
    <source>
        <dbReference type="Proteomes" id="UP000018466"/>
    </source>
</evidence>
<evidence type="ECO:0000256" key="4">
    <source>
        <dbReference type="ARBA" id="ARBA00022448"/>
    </source>
</evidence>
<keyword evidence="4 10" id="KW-0813">Transport</keyword>
<dbReference type="FunFam" id="1.10.287.80:FF:000001">
    <property type="entry name" value="ATP synthase gamma chain"/>
    <property type="match status" value="1"/>
</dbReference>
<dbReference type="InterPro" id="IPR000131">
    <property type="entry name" value="ATP_synth_F1_gsu"/>
</dbReference>
<keyword evidence="7 10" id="KW-0472">Membrane</keyword>
<dbReference type="PANTHER" id="PTHR11693">
    <property type="entry name" value="ATP SYNTHASE GAMMA CHAIN"/>
    <property type="match status" value="1"/>
</dbReference>
<dbReference type="GO" id="GO:0045259">
    <property type="term" value="C:proton-transporting ATP synthase complex"/>
    <property type="evidence" value="ECO:0007669"/>
    <property type="project" value="UniProtKB-KW"/>
</dbReference>
<evidence type="ECO:0000313" key="11">
    <source>
        <dbReference type="EMBL" id="EHO17956.1"/>
    </source>
</evidence>
<comment type="caution">
    <text evidence="11">The sequence shown here is derived from an EMBL/GenBank/DDBJ whole genome shotgun (WGS) entry which is preliminary data.</text>
</comment>
<dbReference type="HAMAP" id="MF_00815">
    <property type="entry name" value="ATP_synth_gamma_bact"/>
    <property type="match status" value="1"/>
</dbReference>
<evidence type="ECO:0000256" key="2">
    <source>
        <dbReference type="ARBA" id="ARBA00004170"/>
    </source>
</evidence>
<keyword evidence="8 10" id="KW-0139">CF(1)</keyword>
<reference evidence="11 12" key="1">
    <citation type="submission" date="2011-10" db="EMBL/GenBank/DDBJ databases">
        <title>The Genome Sequence of Lachnospiraceae bacterium ACC2.</title>
        <authorList>
            <consortium name="The Broad Institute Genome Sequencing Platform"/>
            <person name="Earl A."/>
            <person name="Ward D."/>
            <person name="Feldgarden M."/>
            <person name="Gevers D."/>
            <person name="Sizova M."/>
            <person name="Hazen A."/>
            <person name="Epstein S."/>
            <person name="Young S.K."/>
            <person name="Zeng Q."/>
            <person name="Gargeya S."/>
            <person name="Fitzgerald M."/>
            <person name="Haas B."/>
            <person name="Abouelleil A."/>
            <person name="Alvarado L."/>
            <person name="Arachchi H.M."/>
            <person name="Berlin A."/>
            <person name="Brown A."/>
            <person name="Chapman S.B."/>
            <person name="Chen Z."/>
            <person name="Dunbar C."/>
            <person name="Freedman E."/>
            <person name="Gearin G."/>
            <person name="Goldberg J."/>
            <person name="Griggs A."/>
            <person name="Gujja S."/>
            <person name="Heiman D."/>
            <person name="Howarth C."/>
            <person name="Larson L."/>
            <person name="Lui A."/>
            <person name="MacDonald P.J.P."/>
            <person name="Montmayeur A."/>
            <person name="Murphy C."/>
            <person name="Neiman D."/>
            <person name="Pearson M."/>
            <person name="Priest M."/>
            <person name="Roberts A."/>
            <person name="Saif S."/>
            <person name="Shea T."/>
            <person name="Shenoy N."/>
            <person name="Sisk P."/>
            <person name="Stolte C."/>
            <person name="Sykes S."/>
            <person name="Wortman J."/>
            <person name="Nusbaum C."/>
            <person name="Birren B."/>
        </authorList>
    </citation>
    <scope>NUCLEOTIDE SEQUENCE [LARGE SCALE GENOMIC DNA]</scope>
    <source>
        <strain evidence="11 12">ACC2</strain>
    </source>
</reference>
<dbReference type="EMBL" id="AGEL01000003">
    <property type="protein sequence ID" value="EHO17956.1"/>
    <property type="molecule type" value="Genomic_DNA"/>
</dbReference>
<accession>A0AA37DGZ1</accession>
<evidence type="ECO:0000256" key="9">
    <source>
        <dbReference type="ARBA" id="ARBA00023310"/>
    </source>
</evidence>
<evidence type="ECO:0000256" key="7">
    <source>
        <dbReference type="ARBA" id="ARBA00023136"/>
    </source>
</evidence>
<evidence type="ECO:0000256" key="8">
    <source>
        <dbReference type="ARBA" id="ARBA00023196"/>
    </source>
</evidence>
<dbReference type="SUPFAM" id="SSF52943">
    <property type="entry name" value="ATP synthase (F1-ATPase), gamma subunit"/>
    <property type="match status" value="1"/>
</dbReference>
<evidence type="ECO:0000256" key="10">
    <source>
        <dbReference type="HAMAP-Rule" id="MF_00815"/>
    </source>
</evidence>
<dbReference type="GO" id="GO:0005524">
    <property type="term" value="F:ATP binding"/>
    <property type="evidence" value="ECO:0007669"/>
    <property type="project" value="UniProtKB-UniRule"/>
</dbReference>
<name>A0AA37DGZ1_9FIRM</name>
<dbReference type="GO" id="GO:0046933">
    <property type="term" value="F:proton-transporting ATP synthase activity, rotational mechanism"/>
    <property type="evidence" value="ECO:0007669"/>
    <property type="project" value="UniProtKB-UniRule"/>
</dbReference>
<keyword evidence="12" id="KW-1185">Reference proteome</keyword>
<dbReference type="Proteomes" id="UP000018466">
    <property type="component" value="Unassembled WGS sequence"/>
</dbReference>
<dbReference type="GeneID" id="86939939"/>
<dbReference type="Gene3D" id="1.10.287.80">
    <property type="entry name" value="ATP synthase, gamma subunit, helix hairpin domain"/>
    <property type="match status" value="1"/>
</dbReference>
<comment type="function">
    <text evidence="1 10">Produces ATP from ADP in the presence of a proton gradient across the membrane. The gamma chain is believed to be important in regulating ATPase activity and the flow of protons through the CF(0) complex.</text>
</comment>